<name>Q0RU17_FRAAA</name>
<dbReference type="STRING" id="326424.FRAAL0250"/>
<organism evidence="2 3">
    <name type="scientific">Frankia alni (strain DSM 45986 / CECT 9034 / ACN14a)</name>
    <dbReference type="NCBI Taxonomy" id="326424"/>
    <lineage>
        <taxon>Bacteria</taxon>
        <taxon>Bacillati</taxon>
        <taxon>Actinomycetota</taxon>
        <taxon>Actinomycetes</taxon>
        <taxon>Frankiales</taxon>
        <taxon>Frankiaceae</taxon>
        <taxon>Frankia</taxon>
    </lineage>
</organism>
<accession>Q0RU17</accession>
<evidence type="ECO:0000313" key="2">
    <source>
        <dbReference type="EMBL" id="CAJ58927.1"/>
    </source>
</evidence>
<evidence type="ECO:0008006" key="4">
    <source>
        <dbReference type="Google" id="ProtNLM"/>
    </source>
</evidence>
<reference evidence="2 3" key="1">
    <citation type="journal article" date="2007" name="Genome Res.">
        <title>Genome characteristics of facultatively symbiotic Frankia sp. strains reflect host range and host plant biogeography.</title>
        <authorList>
            <person name="Normand P."/>
            <person name="Lapierre P."/>
            <person name="Tisa L.S."/>
            <person name="Gogarten J.P."/>
            <person name="Alloisio N."/>
            <person name="Bagnarol E."/>
            <person name="Bassi C.A."/>
            <person name="Berry A.M."/>
            <person name="Bickhart D.M."/>
            <person name="Choisne N."/>
            <person name="Couloux A."/>
            <person name="Cournoyer B."/>
            <person name="Cruveiller S."/>
            <person name="Daubin V."/>
            <person name="Demange N."/>
            <person name="Francino M.P."/>
            <person name="Goltsman E."/>
            <person name="Huang Y."/>
            <person name="Kopp O.R."/>
            <person name="Labarre L."/>
            <person name="Lapidus A."/>
            <person name="Lavire C."/>
            <person name="Marechal J."/>
            <person name="Martinez M."/>
            <person name="Mastronunzio J.E."/>
            <person name="Mullin B.C."/>
            <person name="Niemann J."/>
            <person name="Pujic P."/>
            <person name="Rawnsley T."/>
            <person name="Rouy Z."/>
            <person name="Schenowitz C."/>
            <person name="Sellstedt A."/>
            <person name="Tavares F."/>
            <person name="Tomkins J.P."/>
            <person name="Vallenet D."/>
            <person name="Valverde C."/>
            <person name="Wall L.G."/>
            <person name="Wang Y."/>
            <person name="Medigue C."/>
            <person name="Benson D.R."/>
        </authorList>
    </citation>
    <scope>NUCLEOTIDE SEQUENCE [LARGE SCALE GENOMIC DNA]</scope>
    <source>
        <strain evidence="3">DSM 45986 / CECT 9034 / ACN14a</strain>
    </source>
</reference>
<keyword evidence="3" id="KW-1185">Reference proteome</keyword>
<dbReference type="KEGG" id="fal:FRAAL0250"/>
<dbReference type="HOGENOM" id="CLU_1486997_0_0_11"/>
<dbReference type="AlphaFoldDB" id="Q0RU17"/>
<dbReference type="EMBL" id="CT573213">
    <property type="protein sequence ID" value="CAJ58927.1"/>
    <property type="molecule type" value="Genomic_DNA"/>
</dbReference>
<evidence type="ECO:0000313" key="3">
    <source>
        <dbReference type="Proteomes" id="UP000000657"/>
    </source>
</evidence>
<dbReference type="Proteomes" id="UP000000657">
    <property type="component" value="Chromosome"/>
</dbReference>
<protein>
    <recommendedName>
        <fullName evidence="4">DUF4352 domain-containing protein</fullName>
    </recommendedName>
</protein>
<gene>
    <name evidence="2" type="ordered locus">FRAAL0250</name>
</gene>
<evidence type="ECO:0000256" key="1">
    <source>
        <dbReference type="SAM" id="MobiDB-lite"/>
    </source>
</evidence>
<proteinExistence type="predicted"/>
<sequence>MLPENDDGSDCHGGFRMGKARLFVVATVLAGMVGLTGCLEDTSVSTTGTTAGSAQGAAANGSTGAPAGKPGSAAGGAKQAQYGEVLEVRKGGDVAATLSVAAPKAVGSFFGGASKPTSGPAFATFIVSFSSQKQGFNVNPFDFFVRTPEGARVQPTFGCEPAFNAATLGAGEKFQGCLTVDVAHGNLVYTSGLFDSTSLVEWPGF</sequence>
<feature type="region of interest" description="Disordered" evidence="1">
    <location>
        <begin position="47"/>
        <end position="76"/>
    </location>
</feature>
<dbReference type="OrthoDB" id="3212208at2"/>